<name>A0A1X7R5N9_9SACH</name>
<dbReference type="GO" id="GO:0005634">
    <property type="term" value="C:nucleus"/>
    <property type="evidence" value="ECO:0007669"/>
    <property type="project" value="TreeGrafter"/>
</dbReference>
<accession>A0A1X7R5N9</accession>
<dbReference type="Proteomes" id="UP000196158">
    <property type="component" value="Unassembled WGS sequence"/>
</dbReference>
<dbReference type="SUPFAM" id="SSF50475">
    <property type="entry name" value="FMN-binding split barrel"/>
    <property type="match status" value="1"/>
</dbReference>
<dbReference type="PANTHER" id="PTHR28040">
    <property type="entry name" value="PYRIDOXAMINE 5'-PHOSPHATE OXIDASE YLR456W HOMOLOG-RELATED"/>
    <property type="match status" value="1"/>
</dbReference>
<reference evidence="2 3" key="1">
    <citation type="submission" date="2017-04" db="EMBL/GenBank/DDBJ databases">
        <authorList>
            <person name="Afonso C.L."/>
            <person name="Miller P.J."/>
            <person name="Scott M.A."/>
            <person name="Spackman E."/>
            <person name="Goraichik I."/>
            <person name="Dimitrov K.M."/>
            <person name="Suarez D.L."/>
            <person name="Swayne D.E."/>
        </authorList>
    </citation>
    <scope>NUCLEOTIDE SEQUENCE [LARGE SCALE GENOMIC DNA]</scope>
</reference>
<dbReference type="Pfam" id="PF01243">
    <property type="entry name" value="PNPOx_N"/>
    <property type="match status" value="1"/>
</dbReference>
<organism evidence="2 3">
    <name type="scientific">Maudiozyma saulgeensis</name>
    <dbReference type="NCBI Taxonomy" id="1789683"/>
    <lineage>
        <taxon>Eukaryota</taxon>
        <taxon>Fungi</taxon>
        <taxon>Dikarya</taxon>
        <taxon>Ascomycota</taxon>
        <taxon>Saccharomycotina</taxon>
        <taxon>Saccharomycetes</taxon>
        <taxon>Saccharomycetales</taxon>
        <taxon>Saccharomycetaceae</taxon>
        <taxon>Maudiozyma</taxon>
    </lineage>
</organism>
<evidence type="ECO:0000313" key="3">
    <source>
        <dbReference type="Proteomes" id="UP000196158"/>
    </source>
</evidence>
<dbReference type="STRING" id="1789683.A0A1X7R5N9"/>
<dbReference type="EMBL" id="FXLY01000007">
    <property type="protein sequence ID" value="SMN21003.1"/>
    <property type="molecule type" value="Genomic_DNA"/>
</dbReference>
<protein>
    <recommendedName>
        <fullName evidence="1">Pyridoxamine 5'-phosphate oxidase N-terminal domain-containing protein</fullName>
    </recommendedName>
</protein>
<dbReference type="Gene3D" id="2.30.110.10">
    <property type="entry name" value="Electron Transport, Fmn-binding Protein, Chain A"/>
    <property type="match status" value="1"/>
</dbReference>
<evidence type="ECO:0000313" key="2">
    <source>
        <dbReference type="EMBL" id="SMN21003.1"/>
    </source>
</evidence>
<dbReference type="InterPro" id="IPR011576">
    <property type="entry name" value="Pyridox_Oxase_N"/>
</dbReference>
<sequence>MYGKLPKQLLHLIKTSKYVHIATCGNDCAPSVSLMNYIYVPNDQTFQTRDKHDYIIFATSKDTEKFMNILTNPTVALLFHDWVAANNLSVRKHSINEYSNGTTNNEKLENFLDELDDSELNQISATIKGEAEFINPLGPESKYYKTMLLRANPDADVFINVENTILVKVKMVSAKITDSDSNTVTYDNMGRVK</sequence>
<dbReference type="OrthoDB" id="5300823at2759"/>
<evidence type="ECO:0000259" key="1">
    <source>
        <dbReference type="Pfam" id="PF01243"/>
    </source>
</evidence>
<dbReference type="AlphaFoldDB" id="A0A1X7R5N9"/>
<dbReference type="InterPro" id="IPR052841">
    <property type="entry name" value="PMP_oxidase-like"/>
</dbReference>
<dbReference type="PANTHER" id="PTHR28040:SF1">
    <property type="entry name" value="PYRIDOXAMINE 5'-PHOSPHATE OXIDASE YLR456W HOMOLOG-RELATED"/>
    <property type="match status" value="1"/>
</dbReference>
<dbReference type="InterPro" id="IPR012349">
    <property type="entry name" value="Split_barrel_FMN-bd"/>
</dbReference>
<gene>
    <name evidence="2" type="ORF">KASA_0L00099G</name>
</gene>
<keyword evidence="3" id="KW-1185">Reference proteome</keyword>
<feature type="domain" description="Pyridoxamine 5'-phosphate oxidase N-terminal" evidence="1">
    <location>
        <begin position="6"/>
        <end position="134"/>
    </location>
</feature>
<proteinExistence type="predicted"/>
<dbReference type="GO" id="GO:0005737">
    <property type="term" value="C:cytoplasm"/>
    <property type="evidence" value="ECO:0007669"/>
    <property type="project" value="TreeGrafter"/>
</dbReference>